<dbReference type="SUPFAM" id="SSF141571">
    <property type="entry name" value="Pentapeptide repeat-like"/>
    <property type="match status" value="1"/>
</dbReference>
<dbReference type="PANTHER" id="PTHR14136">
    <property type="entry name" value="BTB_POZ DOMAIN-CONTAINING PROTEIN KCTD9"/>
    <property type="match status" value="1"/>
</dbReference>
<name>A0A8D5G1J8_9PROT</name>
<evidence type="ECO:0000259" key="2">
    <source>
        <dbReference type="Pfam" id="PF04945"/>
    </source>
</evidence>
<protein>
    <recommendedName>
        <fullName evidence="2">YHS domain-containing protein</fullName>
    </recommendedName>
</protein>
<organism evidence="3 4">
    <name type="scientific">Methyloradius palustris</name>
    <dbReference type="NCBI Taxonomy" id="2778876"/>
    <lineage>
        <taxon>Bacteria</taxon>
        <taxon>Pseudomonadati</taxon>
        <taxon>Pseudomonadota</taxon>
        <taxon>Betaproteobacteria</taxon>
        <taxon>Nitrosomonadales</taxon>
        <taxon>Methylophilaceae</taxon>
        <taxon>Methyloradius</taxon>
    </lineage>
</organism>
<accession>A0A8D5G1J8</accession>
<dbReference type="Proteomes" id="UP000826722">
    <property type="component" value="Chromosome"/>
</dbReference>
<dbReference type="PANTHER" id="PTHR14136:SF17">
    <property type="entry name" value="BTB_POZ DOMAIN-CONTAINING PROTEIN KCTD9"/>
    <property type="match status" value="1"/>
</dbReference>
<dbReference type="Gene3D" id="2.160.20.80">
    <property type="entry name" value="E3 ubiquitin-protein ligase SopA"/>
    <property type="match status" value="2"/>
</dbReference>
<dbReference type="EMBL" id="AP024110">
    <property type="protein sequence ID" value="BCM25685.1"/>
    <property type="molecule type" value="Genomic_DNA"/>
</dbReference>
<keyword evidence="4" id="KW-1185">Reference proteome</keyword>
<evidence type="ECO:0000256" key="1">
    <source>
        <dbReference type="SAM" id="SignalP"/>
    </source>
</evidence>
<dbReference type="Pfam" id="PF00805">
    <property type="entry name" value="Pentapeptide"/>
    <property type="match status" value="4"/>
</dbReference>
<evidence type="ECO:0000313" key="4">
    <source>
        <dbReference type="Proteomes" id="UP000826722"/>
    </source>
</evidence>
<dbReference type="Pfam" id="PF04945">
    <property type="entry name" value="YHS"/>
    <property type="match status" value="1"/>
</dbReference>
<dbReference type="InterPro" id="IPR007029">
    <property type="entry name" value="YHS_dom"/>
</dbReference>
<dbReference type="InterPro" id="IPR051082">
    <property type="entry name" value="Pentapeptide-BTB/POZ_domain"/>
</dbReference>
<dbReference type="RefSeq" id="WP_221763746.1">
    <property type="nucleotide sequence ID" value="NZ_AP024110.1"/>
</dbReference>
<evidence type="ECO:0000313" key="3">
    <source>
        <dbReference type="EMBL" id="BCM25685.1"/>
    </source>
</evidence>
<gene>
    <name evidence="3" type="ORF">ZMTM_19440</name>
</gene>
<keyword evidence="1" id="KW-0732">Signal</keyword>
<feature type="signal peptide" evidence="1">
    <location>
        <begin position="1"/>
        <end position="23"/>
    </location>
</feature>
<reference evidence="3" key="1">
    <citation type="journal article" date="2021" name="Arch. Microbiol.">
        <title>Methyloradius palustris gen. nov., sp. nov., a methanol-oxidizing bacterium isolated from snow.</title>
        <authorList>
            <person name="Miyadera T."/>
            <person name="Kojima H."/>
            <person name="Fukui M."/>
        </authorList>
    </citation>
    <scope>NUCLEOTIDE SEQUENCE</scope>
    <source>
        <strain evidence="3">Zm11</strain>
    </source>
</reference>
<dbReference type="KEGG" id="mpau:ZMTM_19440"/>
<dbReference type="AlphaFoldDB" id="A0A8D5G1J8"/>
<dbReference type="InterPro" id="IPR001646">
    <property type="entry name" value="5peptide_repeat"/>
</dbReference>
<proteinExistence type="predicted"/>
<feature type="chain" id="PRO_5034718135" description="YHS domain-containing protein" evidence="1">
    <location>
        <begin position="24"/>
        <end position="371"/>
    </location>
</feature>
<sequence>MKRFNLSALLVAITLSLSGNLFAAEFNKNCTTSLGNKLVVPTDCSIKTEYQGKTYCFGSEGSKAAFLADPKATIMKAEAFYDKKPEMAMPMAQPAEEASRDKITQEQALVIINSKTCDLSNKDLGYLEFDKMDLRHCKMVNTSFFGAYLRGADLSGTNMQGAYLNLARLENTNLSGADLTNAIIFQAIFDKTNFKGANLTNARMIGTLGAVDISDANVKNGKFGLDVGNQPMGQMKFDSVGGKFANTNFAGADLNIANFSFADLRNANLSNTNLYRADLSQADLTGADLTGANLTDAIVDSATFKDVKGLSSVKGWATVKGKCHDCQSALNNNPNKEAEYTDAELIIHAKAEKQALMCANLAQMKQSAAVH</sequence>
<feature type="domain" description="YHS" evidence="2">
    <location>
        <begin position="40"/>
        <end position="71"/>
    </location>
</feature>